<evidence type="ECO:0000256" key="2">
    <source>
        <dbReference type="ARBA" id="ARBA00022527"/>
    </source>
</evidence>
<keyword evidence="2" id="KW-0808">Transferase</keyword>
<dbReference type="Gene3D" id="1.25.40.20">
    <property type="entry name" value="Ankyrin repeat-containing domain"/>
    <property type="match status" value="2"/>
</dbReference>
<dbReference type="InterPro" id="IPR017441">
    <property type="entry name" value="Protein_kinase_ATP_BS"/>
</dbReference>
<dbReference type="GO" id="GO:0004842">
    <property type="term" value="F:ubiquitin-protein transferase activity"/>
    <property type="evidence" value="ECO:0007669"/>
    <property type="project" value="InterPro"/>
</dbReference>
<dbReference type="SMART" id="SM00220">
    <property type="entry name" value="S_TKc"/>
    <property type="match status" value="1"/>
</dbReference>
<feature type="coiled-coil region" evidence="7">
    <location>
        <begin position="531"/>
        <end position="558"/>
    </location>
</feature>
<dbReference type="PROSITE" id="PS50297">
    <property type="entry name" value="ANK_REP_REGION"/>
    <property type="match status" value="3"/>
</dbReference>
<dbReference type="GO" id="GO:0016567">
    <property type="term" value="P:protein ubiquitination"/>
    <property type="evidence" value="ECO:0007669"/>
    <property type="project" value="InterPro"/>
</dbReference>
<dbReference type="Gene3D" id="3.30.40.10">
    <property type="entry name" value="Zinc/RING finger domain, C3HC4 (zinc finger)"/>
    <property type="match status" value="1"/>
</dbReference>
<protein>
    <submittedName>
        <fullName evidence="12">Uncharacterized protein</fullName>
    </submittedName>
</protein>
<reference evidence="12 13" key="1">
    <citation type="journal article" date="2010" name="J. Bacteriol.">
        <title>The genome of the amoeba symbiont 'Candidatus Amoebophilus asiaticus' reveals common mechanisms for host cell interaction among amoeba-associated bacteria.</title>
        <authorList>
            <person name="Schmitz-Esser S."/>
            <person name="Tischler P."/>
            <person name="Arnold R."/>
            <person name="Montanaro J."/>
            <person name="Wagner M."/>
            <person name="Rattei T."/>
            <person name="Horn M."/>
        </authorList>
    </citation>
    <scope>NUCLEOTIDE SEQUENCE [LARGE SCALE GENOMIC DNA]</scope>
    <source>
        <strain evidence="12 13">5a2</strain>
    </source>
</reference>
<evidence type="ECO:0000256" key="1">
    <source>
        <dbReference type="ARBA" id="ARBA00005843"/>
    </source>
</evidence>
<dbReference type="HOGENOM" id="CLU_290471_0_0_10"/>
<gene>
    <name evidence="12" type="ordered locus">Aasi_1443</name>
</gene>
<evidence type="ECO:0000256" key="7">
    <source>
        <dbReference type="SAM" id="Coils"/>
    </source>
</evidence>
<keyword evidence="4 6" id="KW-0067">ATP-binding</keyword>
<dbReference type="Pfam" id="PF13637">
    <property type="entry name" value="Ank_4"/>
    <property type="match status" value="1"/>
</dbReference>
<dbReference type="SMART" id="SM00248">
    <property type="entry name" value="ANK"/>
    <property type="match status" value="5"/>
</dbReference>
<keyword evidence="2" id="KW-0723">Serine/threonine-protein kinase</keyword>
<dbReference type="Pfam" id="PF04564">
    <property type="entry name" value="U-box"/>
    <property type="match status" value="1"/>
</dbReference>
<keyword evidence="13" id="KW-1185">Reference proteome</keyword>
<dbReference type="InterPro" id="IPR011009">
    <property type="entry name" value="Kinase-like_dom_sf"/>
</dbReference>
<dbReference type="PROSITE" id="PS50088">
    <property type="entry name" value="ANK_REPEAT"/>
    <property type="match status" value="3"/>
</dbReference>
<dbReference type="STRING" id="452471.Aasi_1443"/>
<dbReference type="SUPFAM" id="SSF57850">
    <property type="entry name" value="RING/U-box"/>
    <property type="match status" value="1"/>
</dbReference>
<dbReference type="PROSITE" id="PS00107">
    <property type="entry name" value="PROTEIN_KINASE_ATP"/>
    <property type="match status" value="1"/>
</dbReference>
<evidence type="ECO:0000259" key="11">
    <source>
        <dbReference type="PROSITE" id="PS51698"/>
    </source>
</evidence>
<dbReference type="AlphaFoldDB" id="B3EU30"/>
<dbReference type="InterPro" id="IPR008271">
    <property type="entry name" value="Ser/Thr_kinase_AS"/>
</dbReference>
<dbReference type="SMART" id="SM00504">
    <property type="entry name" value="Ubox"/>
    <property type="match status" value="1"/>
</dbReference>
<comment type="similarity">
    <text evidence="1">Belongs to the protein kinase superfamily. TKL Ser/Thr protein kinase family.</text>
</comment>
<feature type="binding site" evidence="6">
    <location>
        <position position="816"/>
    </location>
    <ligand>
        <name>ATP</name>
        <dbReference type="ChEBI" id="CHEBI:30616"/>
    </ligand>
</feature>
<dbReference type="Proteomes" id="UP000001227">
    <property type="component" value="Chromosome"/>
</dbReference>
<dbReference type="eggNOG" id="COG5113">
    <property type="taxonomic scope" value="Bacteria"/>
</dbReference>
<name>B3EU30_AMOA5</name>
<feature type="repeat" description="ANK" evidence="5">
    <location>
        <begin position="623"/>
        <end position="647"/>
    </location>
</feature>
<dbReference type="InterPro" id="IPR013083">
    <property type="entry name" value="Znf_RING/FYVE/PHD"/>
</dbReference>
<keyword evidence="2" id="KW-0418">Kinase</keyword>
<evidence type="ECO:0000259" key="10">
    <source>
        <dbReference type="PROSITE" id="PS50011"/>
    </source>
</evidence>
<dbReference type="InterPro" id="IPR002110">
    <property type="entry name" value="Ankyrin_rpt"/>
</dbReference>
<evidence type="ECO:0000256" key="6">
    <source>
        <dbReference type="PROSITE-ProRule" id="PRU10141"/>
    </source>
</evidence>
<evidence type="ECO:0000313" key="12">
    <source>
        <dbReference type="EMBL" id="ACE06732.1"/>
    </source>
</evidence>
<dbReference type="PROSITE" id="PS51257">
    <property type="entry name" value="PROKAR_LIPOPROTEIN"/>
    <property type="match status" value="1"/>
</dbReference>
<evidence type="ECO:0000256" key="3">
    <source>
        <dbReference type="ARBA" id="ARBA00022741"/>
    </source>
</evidence>
<accession>B3EU30</accession>
<dbReference type="SMR" id="B3EU30"/>
<proteinExistence type="inferred from homology"/>
<feature type="compositionally biased region" description="Polar residues" evidence="8">
    <location>
        <begin position="719"/>
        <end position="736"/>
    </location>
</feature>
<evidence type="ECO:0000256" key="9">
    <source>
        <dbReference type="SAM" id="SignalP"/>
    </source>
</evidence>
<dbReference type="eggNOG" id="COG0666">
    <property type="taxonomic scope" value="Bacteria"/>
</dbReference>
<evidence type="ECO:0000256" key="8">
    <source>
        <dbReference type="SAM" id="MobiDB-lite"/>
    </source>
</evidence>
<dbReference type="InterPro" id="IPR003613">
    <property type="entry name" value="Ubox_domain"/>
</dbReference>
<dbReference type="PROSITE" id="PS00108">
    <property type="entry name" value="PROTEIN_KINASE_ST"/>
    <property type="match status" value="1"/>
</dbReference>
<dbReference type="GO" id="GO:0004674">
    <property type="term" value="F:protein serine/threonine kinase activity"/>
    <property type="evidence" value="ECO:0007669"/>
    <property type="project" value="UniProtKB-KW"/>
</dbReference>
<dbReference type="InterPro" id="IPR051681">
    <property type="entry name" value="Ser/Thr_Kinases-Pseudokinases"/>
</dbReference>
<sequence length="1053" mass="118685">MKRSYTINQQFIGCLLLVSLLLQSCSGLGNPCMPIEKNKIAHIQTDTSTATTAYQIDVTESVPVLAEDSSTSGQALVQLSMYDNSLPDIAKQEIKATIRSEQLSNNIHIGKQIQLINAPVKSVQSSIHSSISKTTELIRSKQHIRKNQHTAAEKRNKHLTASLLKYQQYTIKGGYEIQFSQTKGKLQAIVRKCYPTGFSEQVLPVIITPGFSFTEKEVVNEGWQQQYVHIFKDYVYVGQSGLLGGMKLGYRGYVEDELHTSAVPDEYCCPITKQIMAEPVMAADGYTYEKSAIEQHMNEKGAISPFIRKPLTSTNLIPNQGLKRAIQNYVEKNKKFYEQQCIKAIQEVDINSLLHLEKLGINIDVADENGWTLIHYVIYQAKIEHIKFCLNRKFNINAASASLKGLYFPPDLPQLIAAQLEEINIKAAKYNLSAKITEQTIFQIMRELENQAKANDYSIEKGQQSWEAFERDAIKVEQASYNKAFFSGSAQNAWHMTSNRSSYFSGSESRRRNWQHYHDNLSRWLDERNQVVALLAEVKKIEQNINILQQRKQCVFNNLAPLHLATAQKNEKIIMQLIQLGADLELKDGNGTTPIFWAVYQNELKLLKLFVDNGANLQVSDNQGNTLLHVAAQYADLNIINYLIEIGFYHLQENHLGQTAIAVALKYERKAIADFINKKGAEGLQAALFRINRGQQQRKDSSTILGSGSSQSNLYYPASLSNPTPLNKPSNTTSLASNTNLHLTTLPPSPAYDEPQSAGRLAPPLTSATQVTEQFSRLRISYEIPYQALHFQQELGRGGFGIVYKGAYQDKLVAIKQLMNQDLSKALIHNFKQEISMMARLESPYVIKFIGACFQAPHYSLVMDYMPNGDLYHFLQKPGQIDWQLRYQIATDIGHGVNYLHSHGIIHGDLKSLNILLDKNYQAKITDFGLAKIKISSSISTLVGGQKGGSLRWMAPELLTAEEEETSNTKASDVYSYGMVLWELGARQIPYANKRDPQVLALKLQNKHEPITPDTPPSISALIQWCWKERTKRPAITEAVETLEKEQRLLLNK</sequence>
<dbReference type="InterPro" id="IPR001245">
    <property type="entry name" value="Ser-Thr/Tyr_kinase_cat_dom"/>
</dbReference>
<feature type="signal peptide" evidence="9">
    <location>
        <begin position="1"/>
        <end position="29"/>
    </location>
</feature>
<keyword evidence="3 6" id="KW-0547">Nucleotide-binding</keyword>
<keyword evidence="7" id="KW-0175">Coiled coil</keyword>
<dbReference type="CDD" id="cd13999">
    <property type="entry name" value="STKc_MAP3K-like"/>
    <property type="match status" value="1"/>
</dbReference>
<feature type="region of interest" description="Disordered" evidence="8">
    <location>
        <begin position="716"/>
        <end position="736"/>
    </location>
</feature>
<keyword evidence="5" id="KW-0040">ANK repeat</keyword>
<feature type="domain" description="Protein kinase" evidence="10">
    <location>
        <begin position="789"/>
        <end position="1050"/>
    </location>
</feature>
<dbReference type="SUPFAM" id="SSF56112">
    <property type="entry name" value="Protein kinase-like (PK-like)"/>
    <property type="match status" value="1"/>
</dbReference>
<evidence type="ECO:0000313" key="13">
    <source>
        <dbReference type="Proteomes" id="UP000001227"/>
    </source>
</evidence>
<dbReference type="Gene3D" id="1.10.510.10">
    <property type="entry name" value="Transferase(Phosphotransferase) domain 1"/>
    <property type="match status" value="1"/>
</dbReference>
<organism evidence="12 13">
    <name type="scientific">Amoebophilus asiaticus (strain 5a2)</name>
    <dbReference type="NCBI Taxonomy" id="452471"/>
    <lineage>
        <taxon>Bacteria</taxon>
        <taxon>Pseudomonadati</taxon>
        <taxon>Bacteroidota</taxon>
        <taxon>Cytophagia</taxon>
        <taxon>Cytophagales</taxon>
        <taxon>Amoebophilaceae</taxon>
        <taxon>Candidatus Amoebophilus</taxon>
    </lineage>
</organism>
<feature type="chain" id="PRO_5002788018" evidence="9">
    <location>
        <begin position="30"/>
        <end position="1053"/>
    </location>
</feature>
<keyword evidence="9" id="KW-0732">Signal</keyword>
<dbReference type="PROSITE" id="PS50011">
    <property type="entry name" value="PROTEIN_KINASE_DOM"/>
    <property type="match status" value="1"/>
</dbReference>
<feature type="domain" description="U-box" evidence="11">
    <location>
        <begin position="262"/>
        <end position="336"/>
    </location>
</feature>
<dbReference type="PANTHER" id="PTHR44329">
    <property type="entry name" value="SERINE/THREONINE-PROTEIN KINASE TNNI3K-RELATED"/>
    <property type="match status" value="1"/>
</dbReference>
<dbReference type="SUPFAM" id="SSF48403">
    <property type="entry name" value="Ankyrin repeat"/>
    <property type="match status" value="1"/>
</dbReference>
<evidence type="ECO:0000256" key="4">
    <source>
        <dbReference type="ARBA" id="ARBA00022840"/>
    </source>
</evidence>
<dbReference type="RefSeq" id="WP_012473472.1">
    <property type="nucleotide sequence ID" value="NC_010830.1"/>
</dbReference>
<dbReference type="eggNOG" id="COG0515">
    <property type="taxonomic scope" value="Bacteria"/>
</dbReference>
<feature type="repeat" description="ANK" evidence="5">
    <location>
        <begin position="557"/>
        <end position="589"/>
    </location>
</feature>
<dbReference type="EMBL" id="CP001102">
    <property type="protein sequence ID" value="ACE06732.1"/>
    <property type="molecule type" value="Genomic_DNA"/>
</dbReference>
<dbReference type="CDD" id="cd16655">
    <property type="entry name" value="RING-Ubox_WDSUB1-like"/>
    <property type="match status" value="1"/>
</dbReference>
<dbReference type="InterPro" id="IPR036770">
    <property type="entry name" value="Ankyrin_rpt-contain_sf"/>
</dbReference>
<dbReference type="KEGG" id="aas:Aasi_1443"/>
<dbReference type="OrthoDB" id="9813021at2"/>
<dbReference type="GO" id="GO:0005524">
    <property type="term" value="F:ATP binding"/>
    <property type="evidence" value="ECO:0007669"/>
    <property type="project" value="UniProtKB-UniRule"/>
</dbReference>
<feature type="repeat" description="ANK" evidence="5">
    <location>
        <begin position="590"/>
        <end position="622"/>
    </location>
</feature>
<evidence type="ECO:0000256" key="5">
    <source>
        <dbReference type="PROSITE-ProRule" id="PRU00023"/>
    </source>
</evidence>
<dbReference type="Pfam" id="PF07714">
    <property type="entry name" value="PK_Tyr_Ser-Thr"/>
    <property type="match status" value="1"/>
</dbReference>
<dbReference type="PROSITE" id="PS51698">
    <property type="entry name" value="U_BOX"/>
    <property type="match status" value="1"/>
</dbReference>
<dbReference type="InterPro" id="IPR000719">
    <property type="entry name" value="Prot_kinase_dom"/>
</dbReference>